<feature type="domain" description="Dynamin N-terminal" evidence="1">
    <location>
        <begin position="49"/>
        <end position="213"/>
    </location>
</feature>
<dbReference type="InterPro" id="IPR027417">
    <property type="entry name" value="P-loop_NTPase"/>
</dbReference>
<gene>
    <name evidence="2" type="ORF">CARN1_0614</name>
</gene>
<dbReference type="PANTHER" id="PTHR43681">
    <property type="entry name" value="TRANSMEMBRANE GTPASE FZO"/>
    <property type="match status" value="1"/>
</dbReference>
<dbReference type="Pfam" id="PF00350">
    <property type="entry name" value="Dynamin_N"/>
    <property type="match status" value="1"/>
</dbReference>
<organism evidence="2">
    <name type="scientific">mine drainage metagenome</name>
    <dbReference type="NCBI Taxonomy" id="410659"/>
    <lineage>
        <taxon>unclassified sequences</taxon>
        <taxon>metagenomes</taxon>
        <taxon>ecological metagenomes</taxon>
    </lineage>
</organism>
<dbReference type="EMBL" id="CABL01000019">
    <property type="protein sequence ID" value="CBH76134.1"/>
    <property type="molecule type" value="Genomic_DNA"/>
</dbReference>
<evidence type="ECO:0000313" key="2">
    <source>
        <dbReference type="EMBL" id="CBH76134.1"/>
    </source>
</evidence>
<evidence type="ECO:0000259" key="1">
    <source>
        <dbReference type="Pfam" id="PF00350"/>
    </source>
</evidence>
<proteinExistence type="predicted"/>
<protein>
    <recommendedName>
        <fullName evidence="1">Dynamin N-terminal domain-containing protein</fullName>
    </recommendedName>
</protein>
<name>E6PI44_9ZZZZ</name>
<dbReference type="SUPFAM" id="SSF52540">
    <property type="entry name" value="P-loop containing nucleoside triphosphate hydrolases"/>
    <property type="match status" value="2"/>
</dbReference>
<sequence>MSADAMRRYDRTRDDLVARLLVLEGALDEHSSVPVRSAREMLARGKFVLAVVGEFSSGKSYLLNALLGKFRRESQGDAKRLVGLLAVDINPSTATITELENGESDEAVAYYESGRTERIPLDRLNRFIAVGSGDVGTLHTATTDESDVPTRVRVTTPSEFLARGFLVADTPGLASANPAHRRATLGFLPGADAVLYLIDTQQPFSEGDASFLGIVRRHIDSIFIVQTKIDLWNRLSADGRPAWQNATERIERLAAIHAPGTYVYPLSARDYVEGTFDEDTERVTESRFLPFLEALDASLIARTGRSRLRRARDVAARVGGDAIAHIDGDLAMLALPPETLRAELLARTPKLVELDSRIEMQRTILRTESATRRSRLSQEIAALSEELELALAQAFDTTDIAKLRDRARLHVLVDRVTAHAVEAFAKRAALLAVEPLDGIERASSPDIPLRFSLVESAAVAFGGQIGTSLWSGDPADAIAATIVLDAIGGPAIALVHAISMRFAAAPADAYMKRELIADLRATIFPALRNDVADLGQRIAGNIEGVDTALDAALLEAGRTARDAEIGSVERALAAVAATSVPATIASMRARRETIERELTDIALIADAFLSEAPEIAPADPGTEMLRRAHSDPSLDAAAYARGLRPQRWRVAILGALRRGKSSLIDAFAERAVLGDEVPGMARFPIHVRYGERHEAFALDGSGAWSEIDPASVSEAAQQSPVLVLTPWNFPRELVLVHAPAFDSGDIDAEDIALMAARSASEVLCLFSRQLSERELSLYERIAEFGKPMLFAHTMADNESSGERRNVVDLARRYLAERKIPAARVFTVSAQEYASARTERRAPAGWNELGALRETLDGHATSHMERLARLERSSAEIERELARPVEELAPRSGAPAFLRRLFGR</sequence>
<comment type="caution">
    <text evidence="2">The sequence shown here is derived from an EMBL/GenBank/DDBJ whole genome shotgun (WGS) entry which is preliminary data.</text>
</comment>
<dbReference type="InterPro" id="IPR045063">
    <property type="entry name" value="Dynamin_N"/>
</dbReference>
<reference evidence="2" key="1">
    <citation type="submission" date="2009-10" db="EMBL/GenBank/DDBJ databases">
        <title>Diversity of trophic interactions inside an arsenic-rich microbial ecosystem.</title>
        <authorList>
            <person name="Bertin P.N."/>
            <person name="Heinrich-Salmeron A."/>
            <person name="Pelletier E."/>
            <person name="Goulhen-Chollet F."/>
            <person name="Arsene-Ploetze F."/>
            <person name="Gallien S."/>
            <person name="Calteau A."/>
            <person name="Vallenet D."/>
            <person name="Casiot C."/>
            <person name="Chane-Woon-Ming B."/>
            <person name="Giloteaux L."/>
            <person name="Barakat M."/>
            <person name="Bonnefoy V."/>
            <person name="Bruneel O."/>
            <person name="Chandler M."/>
            <person name="Cleiss J."/>
            <person name="Duran R."/>
            <person name="Elbaz-Poulichet F."/>
            <person name="Fonknechten N."/>
            <person name="Lauga B."/>
            <person name="Mornico D."/>
            <person name="Ortet P."/>
            <person name="Schaeffer C."/>
            <person name="Siguier P."/>
            <person name="Alexander Thil Smith A."/>
            <person name="Van Dorsselaer A."/>
            <person name="Weissenbach J."/>
            <person name="Medigue C."/>
            <person name="Le Paslier D."/>
        </authorList>
    </citation>
    <scope>NUCLEOTIDE SEQUENCE</scope>
</reference>
<dbReference type="PANTHER" id="PTHR43681:SF1">
    <property type="entry name" value="SARCALUMENIN"/>
    <property type="match status" value="1"/>
</dbReference>
<accession>E6PI44</accession>
<dbReference type="InterPro" id="IPR051943">
    <property type="entry name" value="TRAFAC_Dynamin-like_GTPase"/>
</dbReference>
<dbReference type="AlphaFoldDB" id="E6PI44"/>
<dbReference type="Gene3D" id="3.40.50.300">
    <property type="entry name" value="P-loop containing nucleotide triphosphate hydrolases"/>
    <property type="match status" value="2"/>
</dbReference>